<dbReference type="InterPro" id="IPR058058">
    <property type="entry name" value="CBU_0592-like"/>
</dbReference>
<dbReference type="RefSeq" id="WP_088150235.1">
    <property type="nucleotide sequence ID" value="NZ_NHON01000009.1"/>
</dbReference>
<feature type="transmembrane region" description="Helical" evidence="1">
    <location>
        <begin position="56"/>
        <end position="73"/>
    </location>
</feature>
<evidence type="ECO:0000313" key="4">
    <source>
        <dbReference type="Proteomes" id="UP000196655"/>
    </source>
</evidence>
<dbReference type="OrthoDB" id="6625330at2"/>
<feature type="transmembrane region" description="Helical" evidence="1">
    <location>
        <begin position="6"/>
        <end position="22"/>
    </location>
</feature>
<keyword evidence="1" id="KW-1133">Transmembrane helix</keyword>
<sequence length="87" mass="9538">MSLPDVVGLVGVLAYLHAYALAQLQILAITDWRTALLNIIGGVLVMYSLLWSFNLASFVAQAFWMLFTIIGLVKARRMQARSAAVSP</sequence>
<gene>
    <name evidence="3" type="ORF">BWR60_06670</name>
</gene>
<keyword evidence="1" id="KW-0812">Transmembrane</keyword>
<dbReference type="AlphaFoldDB" id="A0A211ZRH4"/>
<keyword evidence="1" id="KW-0472">Membrane</keyword>
<name>A0A211ZRH4_9PROT</name>
<protein>
    <submittedName>
        <fullName evidence="3">Cyclic nucleotide-binding protein</fullName>
    </submittedName>
</protein>
<evidence type="ECO:0000313" key="3">
    <source>
        <dbReference type="EMBL" id="OWJ67888.1"/>
    </source>
</evidence>
<organism evidence="3 4">
    <name type="scientific">Inquilinus limosus</name>
    <dbReference type="NCBI Taxonomy" id="171674"/>
    <lineage>
        <taxon>Bacteria</taxon>
        <taxon>Pseudomonadati</taxon>
        <taxon>Pseudomonadota</taxon>
        <taxon>Alphaproteobacteria</taxon>
        <taxon>Rhodospirillales</taxon>
        <taxon>Rhodospirillaceae</taxon>
        <taxon>Inquilinus</taxon>
    </lineage>
</organism>
<evidence type="ECO:0000256" key="1">
    <source>
        <dbReference type="SAM" id="Phobius"/>
    </source>
</evidence>
<keyword evidence="4" id="KW-1185">Reference proteome</keyword>
<dbReference type="NCBIfam" id="NF047864">
    <property type="entry name" value="CBU_0592_membra"/>
    <property type="match status" value="1"/>
</dbReference>
<reference evidence="4" key="1">
    <citation type="submission" date="2017-05" db="EMBL/GenBank/DDBJ databases">
        <authorList>
            <person name="Macchi M."/>
            <person name="Festa S."/>
            <person name="Coppotelli B.M."/>
            <person name="Morelli I.S."/>
        </authorList>
    </citation>
    <scope>NUCLEOTIDE SEQUENCE [LARGE SCALE GENOMIC DNA]</scope>
    <source>
        <strain evidence="4">I</strain>
    </source>
</reference>
<feature type="domain" description="CBU-0592-like" evidence="2">
    <location>
        <begin position="5"/>
        <end position="77"/>
    </location>
</feature>
<accession>A0A211ZRH4</accession>
<dbReference type="EMBL" id="NHON01000009">
    <property type="protein sequence ID" value="OWJ67888.1"/>
    <property type="molecule type" value="Genomic_DNA"/>
</dbReference>
<comment type="caution">
    <text evidence="3">The sequence shown here is derived from an EMBL/GenBank/DDBJ whole genome shotgun (WGS) entry which is preliminary data.</text>
</comment>
<dbReference type="Proteomes" id="UP000196655">
    <property type="component" value="Unassembled WGS sequence"/>
</dbReference>
<dbReference type="Pfam" id="PF26604">
    <property type="entry name" value="CBU_0592"/>
    <property type="match status" value="1"/>
</dbReference>
<evidence type="ECO:0000259" key="2">
    <source>
        <dbReference type="Pfam" id="PF26604"/>
    </source>
</evidence>
<proteinExistence type="predicted"/>